<dbReference type="STRING" id="1202768.SAMN05216285_3228"/>
<keyword evidence="2" id="KW-1185">Reference proteome</keyword>
<evidence type="ECO:0000313" key="2">
    <source>
        <dbReference type="Proteomes" id="UP000183275"/>
    </source>
</evidence>
<dbReference type="EMBL" id="FOIS01000004">
    <property type="protein sequence ID" value="SEW23229.1"/>
    <property type="molecule type" value="Genomic_DNA"/>
</dbReference>
<organism evidence="1 2">
    <name type="scientific">Natrinema salifodinae</name>
    <dbReference type="NCBI Taxonomy" id="1202768"/>
    <lineage>
        <taxon>Archaea</taxon>
        <taxon>Methanobacteriati</taxon>
        <taxon>Methanobacteriota</taxon>
        <taxon>Stenosarchaea group</taxon>
        <taxon>Halobacteria</taxon>
        <taxon>Halobacteriales</taxon>
        <taxon>Natrialbaceae</taxon>
        <taxon>Natrinema</taxon>
    </lineage>
</organism>
<dbReference type="eggNOG" id="arCOG06330">
    <property type="taxonomic scope" value="Archaea"/>
</dbReference>
<reference evidence="2" key="1">
    <citation type="submission" date="2016-10" db="EMBL/GenBank/DDBJ databases">
        <authorList>
            <person name="Varghese N."/>
        </authorList>
    </citation>
    <scope>NUCLEOTIDE SEQUENCE [LARGE SCALE GENOMIC DNA]</scope>
    <source>
        <strain evidence="2">CGMCC 1.12284</strain>
    </source>
</reference>
<evidence type="ECO:0000313" key="1">
    <source>
        <dbReference type="EMBL" id="SEW23229.1"/>
    </source>
</evidence>
<name>A0A1I0Q8P8_9EURY</name>
<proteinExistence type="predicted"/>
<accession>A0A1I0Q8P8</accession>
<dbReference type="Proteomes" id="UP000183275">
    <property type="component" value="Unassembled WGS sequence"/>
</dbReference>
<sequence length="152" mass="16187">MTDYVELVGRIDRTTGPGFIREPAANGGMSDGTRPARRTILRTLGLLGTGTVAAATASASTGDARRGRADGATRYIGVVDRIVDGEHVVILLEDCDSIVDQLVVSADRYDDLSERDILLTVVEDDDLLSYCHLSEKPSDCRGIGDSRSSSGD</sequence>
<protein>
    <submittedName>
        <fullName evidence="1">Uncharacterized protein</fullName>
    </submittedName>
</protein>
<gene>
    <name evidence="1" type="ORF">SAMN05216285_3228</name>
</gene>
<dbReference type="AlphaFoldDB" id="A0A1I0Q8P8"/>